<dbReference type="PANTHER" id="PTHR21143">
    <property type="entry name" value="INVERTEBRATE GUSTATORY RECEPTOR"/>
    <property type="match status" value="1"/>
</dbReference>
<evidence type="ECO:0000256" key="2">
    <source>
        <dbReference type="ARBA" id="ARBA00022475"/>
    </source>
</evidence>
<dbReference type="EMBL" id="AJVK01013964">
    <property type="status" value="NOT_ANNOTATED_CDS"/>
    <property type="molecule type" value="Genomic_DNA"/>
</dbReference>
<keyword evidence="6" id="KW-0675">Receptor</keyword>
<dbReference type="Proteomes" id="UP000092462">
    <property type="component" value="Unassembled WGS sequence"/>
</dbReference>
<dbReference type="PANTHER" id="PTHR21143:SF104">
    <property type="entry name" value="GUSTATORY RECEPTOR 8A-RELATED"/>
    <property type="match status" value="1"/>
</dbReference>
<dbReference type="EnsemblMetazoa" id="PPAI005451-RA">
    <property type="protein sequence ID" value="PPAI005451-PA"/>
    <property type="gene ID" value="PPAI005451"/>
</dbReference>
<keyword evidence="9" id="KW-1185">Reference proteome</keyword>
<dbReference type="InterPro" id="IPR013604">
    <property type="entry name" value="7TM_chemorcpt"/>
</dbReference>
<dbReference type="GO" id="GO:0007165">
    <property type="term" value="P:signal transduction"/>
    <property type="evidence" value="ECO:0007669"/>
    <property type="project" value="UniProtKB-KW"/>
</dbReference>
<organism evidence="8 9">
    <name type="scientific">Phlebotomus papatasi</name>
    <name type="common">Sandfly</name>
    <dbReference type="NCBI Taxonomy" id="29031"/>
    <lineage>
        <taxon>Eukaryota</taxon>
        <taxon>Metazoa</taxon>
        <taxon>Ecdysozoa</taxon>
        <taxon>Arthropoda</taxon>
        <taxon>Hexapoda</taxon>
        <taxon>Insecta</taxon>
        <taxon>Pterygota</taxon>
        <taxon>Neoptera</taxon>
        <taxon>Endopterygota</taxon>
        <taxon>Diptera</taxon>
        <taxon>Nematocera</taxon>
        <taxon>Psychodoidea</taxon>
        <taxon>Psychodidae</taxon>
        <taxon>Phlebotomus</taxon>
        <taxon>Phlebotomus</taxon>
    </lineage>
</organism>
<keyword evidence="2" id="KW-1003">Cell membrane</keyword>
<dbReference type="GO" id="GO:0007635">
    <property type="term" value="P:chemosensory behavior"/>
    <property type="evidence" value="ECO:0007669"/>
    <property type="project" value="TreeGrafter"/>
</dbReference>
<dbReference type="VEuPathDB" id="VectorBase:PPAPM1_011506"/>
<dbReference type="GO" id="GO:0030425">
    <property type="term" value="C:dendrite"/>
    <property type="evidence" value="ECO:0007669"/>
    <property type="project" value="TreeGrafter"/>
</dbReference>
<keyword evidence="3" id="KW-0812">Transmembrane</keyword>
<evidence type="ECO:0000313" key="9">
    <source>
        <dbReference type="Proteomes" id="UP000092462"/>
    </source>
</evidence>
<evidence type="ECO:0000256" key="6">
    <source>
        <dbReference type="ARBA" id="ARBA00023170"/>
    </source>
</evidence>
<dbReference type="GO" id="GO:0008049">
    <property type="term" value="P:male courtship behavior"/>
    <property type="evidence" value="ECO:0007669"/>
    <property type="project" value="TreeGrafter"/>
</dbReference>
<evidence type="ECO:0000313" key="8">
    <source>
        <dbReference type="EnsemblMetazoa" id="PPAI005451-PA"/>
    </source>
</evidence>
<dbReference type="GO" id="GO:0050909">
    <property type="term" value="P:sensory perception of taste"/>
    <property type="evidence" value="ECO:0007669"/>
    <property type="project" value="InterPro"/>
</dbReference>
<evidence type="ECO:0000256" key="7">
    <source>
        <dbReference type="ARBA" id="ARBA00023224"/>
    </source>
</evidence>
<dbReference type="GO" id="GO:0005886">
    <property type="term" value="C:plasma membrane"/>
    <property type="evidence" value="ECO:0007669"/>
    <property type="project" value="UniProtKB-SubCell"/>
</dbReference>
<dbReference type="Pfam" id="PF08395">
    <property type="entry name" value="7tm_7"/>
    <property type="match status" value="1"/>
</dbReference>
<proteinExistence type="predicted"/>
<evidence type="ECO:0000256" key="4">
    <source>
        <dbReference type="ARBA" id="ARBA00022989"/>
    </source>
</evidence>
<evidence type="ECO:0000256" key="5">
    <source>
        <dbReference type="ARBA" id="ARBA00023136"/>
    </source>
</evidence>
<name>A0A1B0DCB2_PHLPP</name>
<comment type="subcellular location">
    <subcellularLocation>
        <location evidence="1">Cell membrane</location>
        <topology evidence="1">Multi-pass membrane protein</topology>
    </subcellularLocation>
</comment>
<dbReference type="GO" id="GO:0043025">
    <property type="term" value="C:neuronal cell body"/>
    <property type="evidence" value="ECO:0007669"/>
    <property type="project" value="TreeGrafter"/>
</dbReference>
<accession>A0A1B0DCB2</accession>
<keyword evidence="4" id="KW-1133">Transmembrane helix</keyword>
<keyword evidence="7" id="KW-0807">Transducer</keyword>
<dbReference type="GO" id="GO:0030424">
    <property type="term" value="C:axon"/>
    <property type="evidence" value="ECO:0007669"/>
    <property type="project" value="TreeGrafter"/>
</dbReference>
<dbReference type="EMBL" id="AJVK01013965">
    <property type="status" value="NOT_ANNOTATED_CDS"/>
    <property type="molecule type" value="Genomic_DNA"/>
</dbReference>
<evidence type="ECO:0000256" key="3">
    <source>
        <dbReference type="ARBA" id="ARBA00022692"/>
    </source>
</evidence>
<reference evidence="8" key="1">
    <citation type="submission" date="2022-08" db="UniProtKB">
        <authorList>
            <consortium name="EnsemblMetazoa"/>
        </authorList>
    </citation>
    <scope>IDENTIFICATION</scope>
    <source>
        <strain evidence="8">Israel</strain>
    </source>
</reference>
<keyword evidence="5" id="KW-0472">Membrane</keyword>
<dbReference type="VEuPathDB" id="VectorBase:PPAI005451"/>
<sequence>MANQINHRPPVITCGLFLFDWTLFYSGKYTAILAHKAINLTTNTRSIDKLKQMANQINHRPPVITCGLFLFDWTLFYSLCGASTTYLVILIQFDASMVPETDPLNATMTTMINFTS</sequence>
<protein>
    <submittedName>
        <fullName evidence="8">Uncharacterized protein</fullName>
    </submittedName>
</protein>
<evidence type="ECO:0000256" key="1">
    <source>
        <dbReference type="ARBA" id="ARBA00004651"/>
    </source>
</evidence>
<dbReference type="AlphaFoldDB" id="A0A1B0DCB2"/>